<dbReference type="EMBL" id="BMWD01000007">
    <property type="protein sequence ID" value="GGX56429.1"/>
    <property type="molecule type" value="Genomic_DNA"/>
</dbReference>
<organism evidence="2 3">
    <name type="scientific">Streptomyces fructofermentans</name>
    <dbReference type="NCBI Taxonomy" id="152141"/>
    <lineage>
        <taxon>Bacteria</taxon>
        <taxon>Bacillati</taxon>
        <taxon>Actinomycetota</taxon>
        <taxon>Actinomycetes</taxon>
        <taxon>Kitasatosporales</taxon>
        <taxon>Streptomycetaceae</taxon>
        <taxon>Streptomyces</taxon>
    </lineage>
</organism>
<feature type="region of interest" description="Disordered" evidence="1">
    <location>
        <begin position="1"/>
        <end position="26"/>
    </location>
</feature>
<protein>
    <submittedName>
        <fullName evidence="2">Uncharacterized protein</fullName>
    </submittedName>
</protein>
<comment type="caution">
    <text evidence="2">The sequence shown here is derived from an EMBL/GenBank/DDBJ whole genome shotgun (WGS) entry which is preliminary data.</text>
</comment>
<gene>
    <name evidence="2" type="ORF">GCM10010515_24790</name>
</gene>
<dbReference type="Proteomes" id="UP000645555">
    <property type="component" value="Unassembled WGS sequence"/>
</dbReference>
<evidence type="ECO:0000256" key="1">
    <source>
        <dbReference type="SAM" id="MobiDB-lite"/>
    </source>
</evidence>
<sequence>MLVDVPHPDTAAGPGSAFGRQPVGGAEDIDGTGQDVAVVVLLGQVGVGNEDGLLHGGPLRERSVAVIGHCGAAIGGAPFRMRPSAPVGAVRQLEHSVAACAFRFGMTRDRA</sequence>
<dbReference type="AlphaFoldDB" id="A0A918KBF2"/>
<reference evidence="2" key="1">
    <citation type="journal article" date="2014" name="Int. J. Syst. Evol. Microbiol.">
        <title>Complete genome sequence of Corynebacterium casei LMG S-19264T (=DSM 44701T), isolated from a smear-ripened cheese.</title>
        <authorList>
            <consortium name="US DOE Joint Genome Institute (JGI-PGF)"/>
            <person name="Walter F."/>
            <person name="Albersmeier A."/>
            <person name="Kalinowski J."/>
            <person name="Ruckert C."/>
        </authorList>
    </citation>
    <scope>NUCLEOTIDE SEQUENCE</scope>
    <source>
        <strain evidence="2">JCM 4956</strain>
    </source>
</reference>
<accession>A0A918KBF2</accession>
<reference evidence="2" key="2">
    <citation type="submission" date="2020-09" db="EMBL/GenBank/DDBJ databases">
        <authorList>
            <person name="Sun Q."/>
            <person name="Ohkuma M."/>
        </authorList>
    </citation>
    <scope>NUCLEOTIDE SEQUENCE</scope>
    <source>
        <strain evidence="2">JCM 4956</strain>
    </source>
</reference>
<keyword evidence="3" id="KW-1185">Reference proteome</keyword>
<proteinExistence type="predicted"/>
<evidence type="ECO:0000313" key="2">
    <source>
        <dbReference type="EMBL" id="GGX56429.1"/>
    </source>
</evidence>
<evidence type="ECO:0000313" key="3">
    <source>
        <dbReference type="Proteomes" id="UP000645555"/>
    </source>
</evidence>
<dbReference type="RefSeq" id="WP_190035488.1">
    <property type="nucleotide sequence ID" value="NZ_BMWD01000007.1"/>
</dbReference>
<name>A0A918KBF2_9ACTN</name>